<evidence type="ECO:0000256" key="2">
    <source>
        <dbReference type="SAM" id="MobiDB-lite"/>
    </source>
</evidence>
<protein>
    <recommendedName>
        <fullName evidence="3">Inhibitor of growth protein N-terminal histone-binding domain-containing protein</fullName>
    </recommendedName>
</protein>
<dbReference type="CDD" id="cd17015">
    <property type="entry name" value="ING_plant"/>
    <property type="match status" value="1"/>
</dbReference>
<dbReference type="InterPro" id="IPR024610">
    <property type="entry name" value="ING_N_histone-binding"/>
</dbReference>
<gene>
    <name evidence="4" type="ORF">GUITHDRAFT_150548</name>
</gene>
<accession>L1JV34</accession>
<dbReference type="EnsemblProtists" id="EKX52426">
    <property type="protein sequence ID" value="EKX52426"/>
    <property type="gene ID" value="GUITHDRAFT_150548"/>
</dbReference>
<dbReference type="HOGENOM" id="CLU_1598878_0_0_1"/>
<dbReference type="RefSeq" id="XP_005839406.1">
    <property type="nucleotide sequence ID" value="XM_005839349.1"/>
</dbReference>
<organism evidence="4">
    <name type="scientific">Guillardia theta (strain CCMP2712)</name>
    <name type="common">Cryptophyte</name>
    <dbReference type="NCBI Taxonomy" id="905079"/>
    <lineage>
        <taxon>Eukaryota</taxon>
        <taxon>Cryptophyceae</taxon>
        <taxon>Pyrenomonadales</taxon>
        <taxon>Geminigeraceae</taxon>
        <taxon>Guillardia</taxon>
    </lineage>
</organism>
<dbReference type="SMART" id="SM01408">
    <property type="entry name" value="ING"/>
    <property type="match status" value="1"/>
</dbReference>
<dbReference type="GeneID" id="17309104"/>
<dbReference type="PANTHER" id="PTHR10333">
    <property type="entry name" value="INHIBITOR OF GROWTH PROTEIN"/>
    <property type="match status" value="1"/>
</dbReference>
<feature type="region of interest" description="Disordered" evidence="2">
    <location>
        <begin position="136"/>
        <end position="167"/>
    </location>
</feature>
<dbReference type="PANTHER" id="PTHR10333:SF42">
    <property type="entry name" value="INHIBITOR OF GROWTH PROTEIN 5"/>
    <property type="match status" value="1"/>
</dbReference>
<dbReference type="OMA" id="LICYIEL"/>
<keyword evidence="1" id="KW-0156">Chromatin regulator</keyword>
<sequence length="167" mass="18186">MSLRQNVAYAGSGAISIPGRQGKMGGGSVQDLSAYMEEFCSSVKNVPAEIKRNFALINSLDSKVIDLKDKINQDSQVYSSAKNRNSTDMIELKKSIDKNQTDCLQYSEEKVSTAQACLELVASKLKQLDDDISNIDESLFTNQNDDAEEEPTGRGAGRPSLGANDKK</sequence>
<dbReference type="GO" id="GO:0006325">
    <property type="term" value="P:chromatin organization"/>
    <property type="evidence" value="ECO:0007669"/>
    <property type="project" value="UniProtKB-KW"/>
</dbReference>
<reference evidence="4 6" key="1">
    <citation type="journal article" date="2012" name="Nature">
        <title>Algal genomes reveal evolutionary mosaicism and the fate of nucleomorphs.</title>
        <authorList>
            <consortium name="DOE Joint Genome Institute"/>
            <person name="Curtis B.A."/>
            <person name="Tanifuji G."/>
            <person name="Burki F."/>
            <person name="Gruber A."/>
            <person name="Irimia M."/>
            <person name="Maruyama S."/>
            <person name="Arias M.C."/>
            <person name="Ball S.G."/>
            <person name="Gile G.H."/>
            <person name="Hirakawa Y."/>
            <person name="Hopkins J.F."/>
            <person name="Kuo A."/>
            <person name="Rensing S.A."/>
            <person name="Schmutz J."/>
            <person name="Symeonidi A."/>
            <person name="Elias M."/>
            <person name="Eveleigh R.J."/>
            <person name="Herman E.K."/>
            <person name="Klute M.J."/>
            <person name="Nakayama T."/>
            <person name="Obornik M."/>
            <person name="Reyes-Prieto A."/>
            <person name="Armbrust E.V."/>
            <person name="Aves S.J."/>
            <person name="Beiko R.G."/>
            <person name="Coutinho P."/>
            <person name="Dacks J.B."/>
            <person name="Durnford D.G."/>
            <person name="Fast N.M."/>
            <person name="Green B.R."/>
            <person name="Grisdale C.J."/>
            <person name="Hempel F."/>
            <person name="Henrissat B."/>
            <person name="Hoppner M.P."/>
            <person name="Ishida K."/>
            <person name="Kim E."/>
            <person name="Koreny L."/>
            <person name="Kroth P.G."/>
            <person name="Liu Y."/>
            <person name="Malik S.B."/>
            <person name="Maier U.G."/>
            <person name="McRose D."/>
            <person name="Mock T."/>
            <person name="Neilson J.A."/>
            <person name="Onodera N.T."/>
            <person name="Poole A.M."/>
            <person name="Pritham E.J."/>
            <person name="Richards T.A."/>
            <person name="Rocap G."/>
            <person name="Roy S.W."/>
            <person name="Sarai C."/>
            <person name="Schaack S."/>
            <person name="Shirato S."/>
            <person name="Slamovits C.H."/>
            <person name="Spencer D.F."/>
            <person name="Suzuki S."/>
            <person name="Worden A.Z."/>
            <person name="Zauner S."/>
            <person name="Barry K."/>
            <person name="Bell C."/>
            <person name="Bharti A.K."/>
            <person name="Crow J.A."/>
            <person name="Grimwood J."/>
            <person name="Kramer R."/>
            <person name="Lindquist E."/>
            <person name="Lucas S."/>
            <person name="Salamov A."/>
            <person name="McFadden G.I."/>
            <person name="Lane C.E."/>
            <person name="Keeling P.J."/>
            <person name="Gray M.W."/>
            <person name="Grigoriev I.V."/>
            <person name="Archibald J.M."/>
        </authorList>
    </citation>
    <scope>NUCLEOTIDE SEQUENCE</scope>
    <source>
        <strain evidence="4 6">CCMP2712</strain>
    </source>
</reference>
<dbReference type="AlphaFoldDB" id="L1JV34"/>
<evidence type="ECO:0000256" key="1">
    <source>
        <dbReference type="ARBA" id="ARBA00022853"/>
    </source>
</evidence>
<proteinExistence type="predicted"/>
<dbReference type="eggNOG" id="KOG1973">
    <property type="taxonomic scope" value="Eukaryota"/>
</dbReference>
<evidence type="ECO:0000313" key="4">
    <source>
        <dbReference type="EMBL" id="EKX52426.1"/>
    </source>
</evidence>
<dbReference type="PaxDb" id="55529-EKX52426"/>
<dbReference type="Pfam" id="PF12998">
    <property type="entry name" value="ING"/>
    <property type="match status" value="1"/>
</dbReference>
<dbReference type="EMBL" id="JH992972">
    <property type="protein sequence ID" value="EKX52426.1"/>
    <property type="molecule type" value="Genomic_DNA"/>
</dbReference>
<dbReference type="KEGG" id="gtt:GUITHDRAFT_150548"/>
<dbReference type="InterPro" id="IPR028651">
    <property type="entry name" value="ING_fam"/>
</dbReference>
<evidence type="ECO:0000313" key="6">
    <source>
        <dbReference type="Proteomes" id="UP000011087"/>
    </source>
</evidence>
<dbReference type="STRING" id="905079.L1JV34"/>
<name>L1JV34_GUITC</name>
<evidence type="ECO:0000313" key="5">
    <source>
        <dbReference type="EnsemblProtists" id="EKX52426"/>
    </source>
</evidence>
<feature type="non-terminal residue" evidence="4">
    <location>
        <position position="167"/>
    </location>
</feature>
<dbReference type="Proteomes" id="UP000011087">
    <property type="component" value="Unassembled WGS sequence"/>
</dbReference>
<dbReference type="OrthoDB" id="5411773at2759"/>
<dbReference type="Gene3D" id="6.10.140.1740">
    <property type="match status" value="1"/>
</dbReference>
<reference evidence="5" key="3">
    <citation type="submission" date="2015-06" db="UniProtKB">
        <authorList>
            <consortium name="EnsemblProtists"/>
        </authorList>
    </citation>
    <scope>IDENTIFICATION</scope>
</reference>
<evidence type="ECO:0000259" key="3">
    <source>
        <dbReference type="SMART" id="SM01408"/>
    </source>
</evidence>
<keyword evidence="6" id="KW-1185">Reference proteome</keyword>
<feature type="domain" description="Inhibitor of growth protein N-terminal histone-binding" evidence="3">
    <location>
        <begin position="35"/>
        <end position="135"/>
    </location>
</feature>
<reference evidence="6" key="2">
    <citation type="submission" date="2012-11" db="EMBL/GenBank/DDBJ databases">
        <authorList>
            <person name="Kuo A."/>
            <person name="Curtis B.A."/>
            <person name="Tanifuji G."/>
            <person name="Burki F."/>
            <person name="Gruber A."/>
            <person name="Irimia M."/>
            <person name="Maruyama S."/>
            <person name="Arias M.C."/>
            <person name="Ball S.G."/>
            <person name="Gile G.H."/>
            <person name="Hirakawa Y."/>
            <person name="Hopkins J.F."/>
            <person name="Rensing S.A."/>
            <person name="Schmutz J."/>
            <person name="Symeonidi A."/>
            <person name="Elias M."/>
            <person name="Eveleigh R.J."/>
            <person name="Herman E.K."/>
            <person name="Klute M.J."/>
            <person name="Nakayama T."/>
            <person name="Obornik M."/>
            <person name="Reyes-Prieto A."/>
            <person name="Armbrust E.V."/>
            <person name="Aves S.J."/>
            <person name="Beiko R.G."/>
            <person name="Coutinho P."/>
            <person name="Dacks J.B."/>
            <person name="Durnford D.G."/>
            <person name="Fast N.M."/>
            <person name="Green B.R."/>
            <person name="Grisdale C."/>
            <person name="Hempe F."/>
            <person name="Henrissat B."/>
            <person name="Hoppner M.P."/>
            <person name="Ishida K.-I."/>
            <person name="Kim E."/>
            <person name="Koreny L."/>
            <person name="Kroth P.G."/>
            <person name="Liu Y."/>
            <person name="Malik S.-B."/>
            <person name="Maier U.G."/>
            <person name="McRose D."/>
            <person name="Mock T."/>
            <person name="Neilson J.A."/>
            <person name="Onodera N.T."/>
            <person name="Poole A.M."/>
            <person name="Pritham E.J."/>
            <person name="Richards T.A."/>
            <person name="Rocap G."/>
            <person name="Roy S.W."/>
            <person name="Sarai C."/>
            <person name="Schaack S."/>
            <person name="Shirato S."/>
            <person name="Slamovits C.H."/>
            <person name="Spencer D.F."/>
            <person name="Suzuki S."/>
            <person name="Worden A.Z."/>
            <person name="Zauner S."/>
            <person name="Barry K."/>
            <person name="Bell C."/>
            <person name="Bharti A.K."/>
            <person name="Crow J.A."/>
            <person name="Grimwood J."/>
            <person name="Kramer R."/>
            <person name="Lindquist E."/>
            <person name="Lucas S."/>
            <person name="Salamov A."/>
            <person name="McFadden G.I."/>
            <person name="Lane C.E."/>
            <person name="Keeling P.J."/>
            <person name="Gray M.W."/>
            <person name="Grigoriev I.V."/>
            <person name="Archibald J.M."/>
        </authorList>
    </citation>
    <scope>NUCLEOTIDE SEQUENCE</scope>
    <source>
        <strain evidence="6">CCMP2712</strain>
    </source>
</reference>